<evidence type="ECO:0000313" key="2">
    <source>
        <dbReference type="EMBL" id="KEY73233.1"/>
    </source>
</evidence>
<evidence type="ECO:0000256" key="1">
    <source>
        <dbReference type="SAM" id="MobiDB-lite"/>
    </source>
</evidence>
<organism evidence="2 3">
    <name type="scientific">Stachybotrys chartarum (strain CBS 109288 / IBT 7711)</name>
    <name type="common">Toxic black mold</name>
    <name type="synonym">Stilbospora chartarum</name>
    <dbReference type="NCBI Taxonomy" id="1280523"/>
    <lineage>
        <taxon>Eukaryota</taxon>
        <taxon>Fungi</taxon>
        <taxon>Dikarya</taxon>
        <taxon>Ascomycota</taxon>
        <taxon>Pezizomycotina</taxon>
        <taxon>Sordariomycetes</taxon>
        <taxon>Hypocreomycetidae</taxon>
        <taxon>Hypocreales</taxon>
        <taxon>Stachybotryaceae</taxon>
        <taxon>Stachybotrys</taxon>
    </lineage>
</organism>
<dbReference type="AlphaFoldDB" id="A0A084B6Q4"/>
<accession>A0A084B6Q4</accession>
<name>A0A084B6Q4_STACB</name>
<dbReference type="EMBL" id="KL647874">
    <property type="protein sequence ID" value="KEY73233.1"/>
    <property type="molecule type" value="Genomic_DNA"/>
</dbReference>
<evidence type="ECO:0000313" key="3">
    <source>
        <dbReference type="Proteomes" id="UP000028045"/>
    </source>
</evidence>
<dbReference type="HOGENOM" id="CLU_3428560_0_0_1"/>
<feature type="region of interest" description="Disordered" evidence="1">
    <location>
        <begin position="1"/>
        <end position="20"/>
    </location>
</feature>
<proteinExistence type="predicted"/>
<dbReference type="Proteomes" id="UP000028045">
    <property type="component" value="Unassembled WGS sequence"/>
</dbReference>
<keyword evidence="3" id="KW-1185">Reference proteome</keyword>
<protein>
    <submittedName>
        <fullName evidence="2">Uncharacterized protein</fullName>
    </submittedName>
</protein>
<reference evidence="2 3" key="1">
    <citation type="journal article" date="2014" name="BMC Genomics">
        <title>Comparative genome sequencing reveals chemotype-specific gene clusters in the toxigenic black mold Stachybotrys.</title>
        <authorList>
            <person name="Semeiks J."/>
            <person name="Borek D."/>
            <person name="Otwinowski Z."/>
            <person name="Grishin N.V."/>
        </authorList>
    </citation>
    <scope>NUCLEOTIDE SEQUENCE [LARGE SCALE GENOMIC DNA]</scope>
    <source>
        <strain evidence="3">CBS 109288 / IBT 7711</strain>
    </source>
</reference>
<sequence length="20" mass="2486">MANLAHTYWSQHRRMEAQVR</sequence>
<gene>
    <name evidence="2" type="ORF">S7711_10327</name>
</gene>